<evidence type="ECO:0000313" key="3">
    <source>
        <dbReference type="Proteomes" id="UP001221142"/>
    </source>
</evidence>
<reference evidence="2" key="1">
    <citation type="submission" date="2023-03" db="EMBL/GenBank/DDBJ databases">
        <title>Massive genome expansion in bonnet fungi (Mycena s.s.) driven by repeated elements and novel gene families across ecological guilds.</title>
        <authorList>
            <consortium name="Lawrence Berkeley National Laboratory"/>
            <person name="Harder C.B."/>
            <person name="Miyauchi S."/>
            <person name="Viragh M."/>
            <person name="Kuo A."/>
            <person name="Thoen E."/>
            <person name="Andreopoulos B."/>
            <person name="Lu D."/>
            <person name="Skrede I."/>
            <person name="Drula E."/>
            <person name="Henrissat B."/>
            <person name="Morin E."/>
            <person name="Kohler A."/>
            <person name="Barry K."/>
            <person name="LaButti K."/>
            <person name="Morin E."/>
            <person name="Salamov A."/>
            <person name="Lipzen A."/>
            <person name="Mereny Z."/>
            <person name="Hegedus B."/>
            <person name="Baldrian P."/>
            <person name="Stursova M."/>
            <person name="Weitz H."/>
            <person name="Taylor A."/>
            <person name="Grigoriev I.V."/>
            <person name="Nagy L.G."/>
            <person name="Martin F."/>
            <person name="Kauserud H."/>
        </authorList>
    </citation>
    <scope>NUCLEOTIDE SEQUENCE</scope>
    <source>
        <strain evidence="2">9284</strain>
    </source>
</reference>
<feature type="domain" description="ABM" evidence="1">
    <location>
        <begin position="3"/>
        <end position="96"/>
    </location>
</feature>
<dbReference type="PANTHER" id="PTHR38052:SF1">
    <property type="entry name" value="ABM DOMAIN-CONTAINING PROTEIN"/>
    <property type="match status" value="1"/>
</dbReference>
<keyword evidence="3" id="KW-1185">Reference proteome</keyword>
<protein>
    <recommendedName>
        <fullName evidence="1">ABM domain-containing protein</fullName>
    </recommendedName>
</protein>
<accession>A0AAD7CB95</accession>
<comment type="caution">
    <text evidence="2">The sequence shown here is derived from an EMBL/GenBank/DDBJ whole genome shotgun (WGS) entry which is preliminary data.</text>
</comment>
<dbReference type="PANTHER" id="PTHR38052">
    <property type="entry name" value="EXPRESSED PROTEIN"/>
    <property type="match status" value="1"/>
</dbReference>
<proteinExistence type="predicted"/>
<name>A0AAD7CB95_9AGAR</name>
<dbReference type="InterPro" id="IPR011008">
    <property type="entry name" value="Dimeric_a/b-barrel"/>
</dbReference>
<organism evidence="2 3">
    <name type="scientific">Roridomyces roridus</name>
    <dbReference type="NCBI Taxonomy" id="1738132"/>
    <lineage>
        <taxon>Eukaryota</taxon>
        <taxon>Fungi</taxon>
        <taxon>Dikarya</taxon>
        <taxon>Basidiomycota</taxon>
        <taxon>Agaricomycotina</taxon>
        <taxon>Agaricomycetes</taxon>
        <taxon>Agaricomycetidae</taxon>
        <taxon>Agaricales</taxon>
        <taxon>Marasmiineae</taxon>
        <taxon>Mycenaceae</taxon>
        <taxon>Roridomyces</taxon>
    </lineage>
</organism>
<sequence length="99" mass="11632">MVFVVIAHMYAKEGKDVEEKIRGKLIEASKTYLSTDSETLSYHAVQSTTDPRAWTLFERYQTESSFALHAENPYYKPFQEFMVPLIEMDKVDIRQYNEV</sequence>
<dbReference type="EMBL" id="JARKIF010000003">
    <property type="protein sequence ID" value="KAJ7644289.1"/>
    <property type="molecule type" value="Genomic_DNA"/>
</dbReference>
<dbReference type="SUPFAM" id="SSF54909">
    <property type="entry name" value="Dimeric alpha+beta barrel"/>
    <property type="match status" value="1"/>
</dbReference>
<dbReference type="PROSITE" id="PS51725">
    <property type="entry name" value="ABM"/>
    <property type="match status" value="1"/>
</dbReference>
<dbReference type="InterPro" id="IPR007138">
    <property type="entry name" value="ABM_dom"/>
</dbReference>
<dbReference type="AlphaFoldDB" id="A0AAD7CB95"/>
<dbReference type="Gene3D" id="3.30.70.100">
    <property type="match status" value="1"/>
</dbReference>
<evidence type="ECO:0000259" key="1">
    <source>
        <dbReference type="PROSITE" id="PS51725"/>
    </source>
</evidence>
<dbReference type="Proteomes" id="UP001221142">
    <property type="component" value="Unassembled WGS sequence"/>
</dbReference>
<dbReference type="Pfam" id="PF03992">
    <property type="entry name" value="ABM"/>
    <property type="match status" value="1"/>
</dbReference>
<evidence type="ECO:0000313" key="2">
    <source>
        <dbReference type="EMBL" id="KAJ7644289.1"/>
    </source>
</evidence>
<gene>
    <name evidence="2" type="ORF">FB45DRAFT_897446</name>
</gene>